<accession>A0A6N8I069</accession>
<protein>
    <submittedName>
        <fullName evidence="4">DUF3298 and DUF4163 domain-containing protein</fullName>
    </submittedName>
</protein>
<reference evidence="4 6" key="2">
    <citation type="submission" date="2020-08" db="EMBL/GenBank/DDBJ databases">
        <title>The isolate Caproiciproducens sp. 7D4C2 produces n-caproate at mildly acidic conditions from hexoses: genome and rBOX comparison with related strains and chain-elongating bacteria.</title>
        <authorList>
            <person name="Esquivel-Elizondo S."/>
            <person name="Bagci C."/>
            <person name="Temovska M."/>
            <person name="Jeon B.S."/>
            <person name="Bessarab I."/>
            <person name="Williams R.B.H."/>
            <person name="Huson D.H."/>
            <person name="Angenent L.T."/>
        </authorList>
    </citation>
    <scope>NUCLEOTIDE SEQUENCE [LARGE SCALE GENOMIC DNA]</scope>
    <source>
        <strain evidence="4 6">7D4C2</strain>
    </source>
</reference>
<sequence length="234" mass="27283">MNLPNSSAEVTFQENNREFSYRGTVVLTLAAQYPEIRLRENPNAQARINSRFRQQGAEFSRYAAATLYRQAVRDYHSAQEHDYPFRTYDAVMKYEITLNQDCYLSSYRDRYEFTGGAHGNTIRASDTFSLKSGRRFSLSHFFAPGQNYRRVVASKILRQAEENMRQNPGIYFDDYKHLILKYFNPENYYLTPDGVTIYYQQYEIAPYASGIVTFMIPYDSLGIVLSCLGRVPQF</sequence>
<evidence type="ECO:0000313" key="6">
    <source>
        <dbReference type="Proteomes" id="UP000515909"/>
    </source>
</evidence>
<evidence type="ECO:0000313" key="4">
    <source>
        <dbReference type="EMBL" id="QNK41002.1"/>
    </source>
</evidence>
<dbReference type="EMBL" id="VWXL01000058">
    <property type="protein sequence ID" value="MVB11486.1"/>
    <property type="molecule type" value="Genomic_DNA"/>
</dbReference>
<dbReference type="Pfam" id="PF11738">
    <property type="entry name" value="DUF3298"/>
    <property type="match status" value="1"/>
</dbReference>
<dbReference type="InterPro" id="IPR025303">
    <property type="entry name" value="PdaC"/>
</dbReference>
<reference evidence="3 5" key="1">
    <citation type="submission" date="2019-09" db="EMBL/GenBank/DDBJ databases">
        <title>Genome sequence of Clostridium sp. EA1.</title>
        <authorList>
            <person name="Poehlein A."/>
            <person name="Bengelsdorf F.R."/>
            <person name="Daniel R."/>
        </authorList>
    </citation>
    <scope>NUCLEOTIDE SEQUENCE [LARGE SCALE GENOMIC DNA]</scope>
    <source>
        <strain evidence="3 5">EA1</strain>
    </source>
</reference>
<dbReference type="InterPro" id="IPR037126">
    <property type="entry name" value="PdaC/RsiV-like_sf"/>
</dbReference>
<evidence type="ECO:0000313" key="5">
    <source>
        <dbReference type="Proteomes" id="UP000469440"/>
    </source>
</evidence>
<dbReference type="KEGG" id="cfem:HCR03_01370"/>
<dbReference type="EMBL" id="CP060286">
    <property type="protein sequence ID" value="QNK41002.1"/>
    <property type="molecule type" value="Genomic_DNA"/>
</dbReference>
<dbReference type="Proteomes" id="UP000515909">
    <property type="component" value="Chromosome"/>
</dbReference>
<evidence type="ECO:0000259" key="1">
    <source>
        <dbReference type="Pfam" id="PF11738"/>
    </source>
</evidence>
<dbReference type="Gene3D" id="3.90.640.20">
    <property type="entry name" value="Heat-shock cognate protein, ATPase"/>
    <property type="match status" value="1"/>
</dbReference>
<dbReference type="AlphaFoldDB" id="A0A6N8I069"/>
<evidence type="ECO:0000259" key="2">
    <source>
        <dbReference type="Pfam" id="PF13739"/>
    </source>
</evidence>
<organism evidence="3 5">
    <name type="scientific">Caproicibacter fermentans</name>
    <dbReference type="NCBI Taxonomy" id="2576756"/>
    <lineage>
        <taxon>Bacteria</taxon>
        <taxon>Bacillati</taxon>
        <taxon>Bacillota</taxon>
        <taxon>Clostridia</taxon>
        <taxon>Eubacteriales</taxon>
        <taxon>Acutalibacteraceae</taxon>
        <taxon>Caproicibacter</taxon>
    </lineage>
</organism>
<dbReference type="Gene3D" id="3.30.565.40">
    <property type="entry name" value="Fervidobacterium nodosum Rt17-B1 like"/>
    <property type="match status" value="1"/>
</dbReference>
<feature type="domain" description="Deacetylase PdaC" evidence="2">
    <location>
        <begin position="26"/>
        <end position="121"/>
    </location>
</feature>
<proteinExistence type="predicted"/>
<name>A0A6N8I069_9FIRM</name>
<accession>A0A7G8TBL1</accession>
<evidence type="ECO:0000313" key="3">
    <source>
        <dbReference type="EMBL" id="MVB11486.1"/>
    </source>
</evidence>
<feature type="domain" description="DUF3298" evidence="1">
    <location>
        <begin position="141"/>
        <end position="219"/>
    </location>
</feature>
<dbReference type="Proteomes" id="UP000469440">
    <property type="component" value="Unassembled WGS sequence"/>
</dbReference>
<dbReference type="OrthoDB" id="5637at2"/>
<dbReference type="InterPro" id="IPR021729">
    <property type="entry name" value="DUF3298"/>
</dbReference>
<dbReference type="Pfam" id="PF13739">
    <property type="entry name" value="PdaC"/>
    <property type="match status" value="1"/>
</dbReference>
<gene>
    <name evidence="3" type="ORF">CAFE_22020</name>
    <name evidence="4" type="ORF">HCR03_01370</name>
</gene>
<keyword evidence="5" id="KW-1185">Reference proteome</keyword>
<dbReference type="RefSeq" id="WP_066644432.1">
    <property type="nucleotide sequence ID" value="NZ_CP060286.1"/>
</dbReference>